<evidence type="ECO:0008006" key="4">
    <source>
        <dbReference type="Google" id="ProtNLM"/>
    </source>
</evidence>
<dbReference type="RefSeq" id="WP_345457508.1">
    <property type="nucleotide sequence ID" value="NZ_BAABKG010000002.1"/>
</dbReference>
<gene>
    <name evidence="2" type="ORF">GCM10023340_19120</name>
</gene>
<name>A0ABP9PIG6_9ACTN</name>
<evidence type="ECO:0000256" key="1">
    <source>
        <dbReference type="SAM" id="Phobius"/>
    </source>
</evidence>
<keyword evidence="1" id="KW-0812">Transmembrane</keyword>
<sequence length="141" mass="14718">MSPVVVYVLTGLAAVVVVLTRLRLRRSSRGAGRADIARGPVAVHTVAGVLALAGWSTFLLAGDSLSEDRASQLGIAALVLWWVTALAGLLILARWLPTRGRHAAPAAEDSWSDGPGLSVLGHVGLVVGVALFTYAYLLKIV</sequence>
<protein>
    <recommendedName>
        <fullName evidence="4">DUF420 domain-containing protein</fullName>
    </recommendedName>
</protein>
<feature type="transmembrane region" description="Helical" evidence="1">
    <location>
        <begin position="6"/>
        <end position="24"/>
    </location>
</feature>
<feature type="transmembrane region" description="Helical" evidence="1">
    <location>
        <begin position="36"/>
        <end position="61"/>
    </location>
</feature>
<keyword evidence="1" id="KW-0472">Membrane</keyword>
<evidence type="ECO:0000313" key="2">
    <source>
        <dbReference type="EMBL" id="GAA5147154.1"/>
    </source>
</evidence>
<feature type="transmembrane region" description="Helical" evidence="1">
    <location>
        <begin position="117"/>
        <end position="137"/>
    </location>
</feature>
<accession>A0ABP9PIG6</accession>
<evidence type="ECO:0000313" key="3">
    <source>
        <dbReference type="Proteomes" id="UP001500221"/>
    </source>
</evidence>
<proteinExistence type="predicted"/>
<dbReference type="Proteomes" id="UP001500221">
    <property type="component" value="Unassembled WGS sequence"/>
</dbReference>
<feature type="transmembrane region" description="Helical" evidence="1">
    <location>
        <begin position="73"/>
        <end position="96"/>
    </location>
</feature>
<comment type="caution">
    <text evidence="2">The sequence shown here is derived from an EMBL/GenBank/DDBJ whole genome shotgun (WGS) entry which is preliminary data.</text>
</comment>
<organism evidence="2 3">
    <name type="scientific">Nocardioides marinquilinus</name>
    <dbReference type="NCBI Taxonomy" id="1210400"/>
    <lineage>
        <taxon>Bacteria</taxon>
        <taxon>Bacillati</taxon>
        <taxon>Actinomycetota</taxon>
        <taxon>Actinomycetes</taxon>
        <taxon>Propionibacteriales</taxon>
        <taxon>Nocardioidaceae</taxon>
        <taxon>Nocardioides</taxon>
    </lineage>
</organism>
<keyword evidence="3" id="KW-1185">Reference proteome</keyword>
<keyword evidence="1" id="KW-1133">Transmembrane helix</keyword>
<reference evidence="3" key="1">
    <citation type="journal article" date="2019" name="Int. J. Syst. Evol. Microbiol.">
        <title>The Global Catalogue of Microorganisms (GCM) 10K type strain sequencing project: providing services to taxonomists for standard genome sequencing and annotation.</title>
        <authorList>
            <consortium name="The Broad Institute Genomics Platform"/>
            <consortium name="The Broad Institute Genome Sequencing Center for Infectious Disease"/>
            <person name="Wu L."/>
            <person name="Ma J."/>
        </authorList>
    </citation>
    <scope>NUCLEOTIDE SEQUENCE [LARGE SCALE GENOMIC DNA]</scope>
    <source>
        <strain evidence="3">JCM 18459</strain>
    </source>
</reference>
<dbReference type="EMBL" id="BAABKG010000002">
    <property type="protein sequence ID" value="GAA5147154.1"/>
    <property type="molecule type" value="Genomic_DNA"/>
</dbReference>